<gene>
    <name evidence="1" type="ORF">TNCV_4595671</name>
</gene>
<comment type="caution">
    <text evidence="1">The sequence shown here is derived from an EMBL/GenBank/DDBJ whole genome shotgun (WGS) entry which is preliminary data.</text>
</comment>
<sequence>MRALVIDGILNLVQVTRKTSELVPQAPNIHTLLAWMAEFPNVSTDDHYTIAVTRPAVQKEPIYVKCVNAQCLPIGVMGSKK</sequence>
<dbReference type="EMBL" id="BMAU01021418">
    <property type="protein sequence ID" value="GFY33858.1"/>
    <property type="molecule type" value="Genomic_DNA"/>
</dbReference>
<organism evidence="1 2">
    <name type="scientific">Trichonephila clavipes</name>
    <name type="common">Golden silk orbweaver</name>
    <name type="synonym">Nephila clavipes</name>
    <dbReference type="NCBI Taxonomy" id="2585209"/>
    <lineage>
        <taxon>Eukaryota</taxon>
        <taxon>Metazoa</taxon>
        <taxon>Ecdysozoa</taxon>
        <taxon>Arthropoda</taxon>
        <taxon>Chelicerata</taxon>
        <taxon>Arachnida</taxon>
        <taxon>Araneae</taxon>
        <taxon>Araneomorphae</taxon>
        <taxon>Entelegynae</taxon>
        <taxon>Araneoidea</taxon>
        <taxon>Nephilidae</taxon>
        <taxon>Trichonephila</taxon>
    </lineage>
</organism>
<proteinExistence type="predicted"/>
<reference evidence="1" key="1">
    <citation type="submission" date="2020-08" db="EMBL/GenBank/DDBJ databases">
        <title>Multicomponent nature underlies the extraordinary mechanical properties of spider dragline silk.</title>
        <authorList>
            <person name="Kono N."/>
            <person name="Nakamura H."/>
            <person name="Mori M."/>
            <person name="Yoshida Y."/>
            <person name="Ohtoshi R."/>
            <person name="Malay A.D."/>
            <person name="Moran D.A.P."/>
            <person name="Tomita M."/>
            <person name="Numata K."/>
            <person name="Arakawa K."/>
        </authorList>
    </citation>
    <scope>NUCLEOTIDE SEQUENCE</scope>
</reference>
<evidence type="ECO:0000313" key="2">
    <source>
        <dbReference type="Proteomes" id="UP000887159"/>
    </source>
</evidence>
<dbReference type="AlphaFoldDB" id="A0A8X7BJV3"/>
<evidence type="ECO:0000313" key="1">
    <source>
        <dbReference type="EMBL" id="GFY33858.1"/>
    </source>
</evidence>
<dbReference type="Proteomes" id="UP000887159">
    <property type="component" value="Unassembled WGS sequence"/>
</dbReference>
<protein>
    <submittedName>
        <fullName evidence="1">Uncharacterized protein</fullName>
    </submittedName>
</protein>
<keyword evidence="2" id="KW-1185">Reference proteome</keyword>
<name>A0A8X7BJV3_TRICX</name>
<accession>A0A8X7BJV3</accession>